<dbReference type="OrthoDB" id="9766796at2"/>
<dbReference type="InterPro" id="IPR000447">
    <property type="entry name" value="G3P_DH_FAD-dep"/>
</dbReference>
<gene>
    <name evidence="9" type="primary">glpD</name>
    <name evidence="9" type="ORF">Talka_00569</name>
</gene>
<dbReference type="Gene3D" id="3.30.9.10">
    <property type="entry name" value="D-Amino Acid Oxidase, subunit A, domain 2"/>
    <property type="match status" value="1"/>
</dbReference>
<evidence type="ECO:0000256" key="3">
    <source>
        <dbReference type="ARBA" id="ARBA00022630"/>
    </source>
</evidence>
<dbReference type="Proteomes" id="UP000315736">
    <property type="component" value="Unassembled WGS sequence"/>
</dbReference>
<keyword evidence="4" id="KW-0274">FAD</keyword>
<accession>A0A554WBG3</accession>
<reference evidence="9 10" key="1">
    <citation type="submission" date="2019-07" db="EMBL/GenBank/DDBJ databases">
        <title>Tepidimonas alkaliphilus YIM 72238 draft genome.</title>
        <authorList>
            <person name="Da Costa M.S."/>
            <person name="Froufe H.J.C."/>
            <person name="Egas C."/>
            <person name="Albuquerque L."/>
        </authorList>
    </citation>
    <scope>NUCLEOTIDE SEQUENCE [LARGE SCALE GENOMIC DNA]</scope>
    <source>
        <strain evidence="9 10">YIM 72238</strain>
    </source>
</reference>
<feature type="domain" description="FAD dependent oxidoreductase" evidence="7">
    <location>
        <begin position="15"/>
        <end position="336"/>
    </location>
</feature>
<comment type="catalytic activity">
    <reaction evidence="6">
        <text>a quinone + sn-glycerol 3-phosphate = dihydroxyacetone phosphate + a quinol</text>
        <dbReference type="Rhea" id="RHEA:18977"/>
        <dbReference type="ChEBI" id="CHEBI:24646"/>
        <dbReference type="ChEBI" id="CHEBI:57597"/>
        <dbReference type="ChEBI" id="CHEBI:57642"/>
        <dbReference type="ChEBI" id="CHEBI:132124"/>
        <dbReference type="EC" id="1.1.5.3"/>
    </reaction>
</comment>
<comment type="caution">
    <text evidence="9">The sequence shown here is derived from an EMBL/GenBank/DDBJ whole genome shotgun (WGS) entry which is preliminary data.</text>
</comment>
<dbReference type="Pfam" id="PF16901">
    <property type="entry name" value="DAO_C"/>
    <property type="match status" value="1"/>
</dbReference>
<dbReference type="PROSITE" id="PS00978">
    <property type="entry name" value="FAD_G3PDH_2"/>
    <property type="match status" value="1"/>
</dbReference>
<dbReference type="InterPro" id="IPR006076">
    <property type="entry name" value="FAD-dep_OxRdtase"/>
</dbReference>
<dbReference type="NCBIfam" id="NF009906">
    <property type="entry name" value="PRK13369.1"/>
    <property type="match status" value="1"/>
</dbReference>
<evidence type="ECO:0000256" key="2">
    <source>
        <dbReference type="ARBA" id="ARBA00007330"/>
    </source>
</evidence>
<keyword evidence="10" id="KW-1185">Reference proteome</keyword>
<sequence length="512" mass="57202">MLPSMAPATLPADVDVLIVGGGINGCGIARDLAGRGVRVLLCEQHDLAAHTSSASTKLIHGGLRYLEYGELGLVRKALAEREVLLRIAPHVIEPLRLVMPHDAGMRPMWMIRLGLWLYDHLARRELLPASQALDLQLHPAGAALQPQWRQAFAYSDGWVDDARLVVLNALDAAQRGATVLTHTRCEQLQRLPQHWRARLRGTDGRLHEVRARVVVNAAGPWAEAFLQGQAGLRPGCHLRLVRGSHIVVPRLPQHETAYLLQATDRRVLFAIPYEERYTLIGTTDVEHHGDPGQAIADTQEIAYLCREASRYLRHPVHPDDVVWHYSGVRPLLDDGADASAVTRDYRLEWDVEPGAPLLTVWGGKLTTYRTLALEAAQRLAPHLGLGKVADWTRRVALPGGDFDDLIGPSATPMQARQRFTEHLQQRYPWLPTAVAKRWARSYGTLALKWLRDTQGPADLGREVAPGLFEAELRHLVRQEWARSADDVLWRRSKLGLHLDATARARVAAWFQT</sequence>
<comment type="similarity">
    <text evidence="2 6">Belongs to the FAD-dependent glycerol-3-phosphate dehydrogenase family.</text>
</comment>
<evidence type="ECO:0000259" key="8">
    <source>
        <dbReference type="Pfam" id="PF16901"/>
    </source>
</evidence>
<evidence type="ECO:0000256" key="1">
    <source>
        <dbReference type="ARBA" id="ARBA00001974"/>
    </source>
</evidence>
<dbReference type="GO" id="GO:0009331">
    <property type="term" value="C:glycerol-3-phosphate dehydrogenase (FAD) complex"/>
    <property type="evidence" value="ECO:0007669"/>
    <property type="project" value="UniProtKB-UniRule"/>
</dbReference>
<dbReference type="Gene3D" id="3.50.50.60">
    <property type="entry name" value="FAD/NAD(P)-binding domain"/>
    <property type="match status" value="1"/>
</dbReference>
<evidence type="ECO:0000259" key="7">
    <source>
        <dbReference type="Pfam" id="PF01266"/>
    </source>
</evidence>
<dbReference type="Pfam" id="PF01266">
    <property type="entry name" value="DAO"/>
    <property type="match status" value="1"/>
</dbReference>
<evidence type="ECO:0000313" key="10">
    <source>
        <dbReference type="Proteomes" id="UP000315736"/>
    </source>
</evidence>
<dbReference type="EMBL" id="VJNB01000002">
    <property type="protein sequence ID" value="TSE20906.1"/>
    <property type="molecule type" value="Genomic_DNA"/>
</dbReference>
<dbReference type="PRINTS" id="PR01001">
    <property type="entry name" value="FADG3PDH"/>
</dbReference>
<name>A0A554WBG3_9BURK</name>
<evidence type="ECO:0000313" key="9">
    <source>
        <dbReference type="EMBL" id="TSE20906.1"/>
    </source>
</evidence>
<feature type="domain" description="Alpha-glycerophosphate oxidase C-terminal" evidence="8">
    <location>
        <begin position="392"/>
        <end position="498"/>
    </location>
</feature>
<evidence type="ECO:0000256" key="4">
    <source>
        <dbReference type="ARBA" id="ARBA00022827"/>
    </source>
</evidence>
<dbReference type="PANTHER" id="PTHR11985">
    <property type="entry name" value="GLYCEROL-3-PHOSPHATE DEHYDROGENASE"/>
    <property type="match status" value="1"/>
</dbReference>
<proteinExistence type="inferred from homology"/>
<dbReference type="EC" id="1.1.5.3" evidence="6"/>
<dbReference type="GO" id="GO:0046168">
    <property type="term" value="P:glycerol-3-phosphate catabolic process"/>
    <property type="evidence" value="ECO:0007669"/>
    <property type="project" value="TreeGrafter"/>
</dbReference>
<dbReference type="Gene3D" id="6.10.250.1890">
    <property type="match status" value="1"/>
</dbReference>
<organism evidence="9 10">
    <name type="scientific">Tepidimonas alkaliphilus</name>
    <dbReference type="NCBI Taxonomy" id="2588942"/>
    <lineage>
        <taxon>Bacteria</taxon>
        <taxon>Pseudomonadati</taxon>
        <taxon>Pseudomonadota</taxon>
        <taxon>Betaproteobacteria</taxon>
        <taxon>Burkholderiales</taxon>
        <taxon>Tepidimonas</taxon>
    </lineage>
</organism>
<comment type="cofactor">
    <cofactor evidence="1 6">
        <name>FAD</name>
        <dbReference type="ChEBI" id="CHEBI:57692"/>
    </cofactor>
</comment>
<protein>
    <recommendedName>
        <fullName evidence="6">Glycerol-3-phosphate dehydrogenase</fullName>
        <ecNumber evidence="6">1.1.5.3</ecNumber>
    </recommendedName>
</protein>
<keyword evidence="5 6" id="KW-0560">Oxidoreductase</keyword>
<dbReference type="Gene3D" id="1.10.8.870">
    <property type="entry name" value="Alpha-glycerophosphate oxidase, cap domain"/>
    <property type="match status" value="1"/>
</dbReference>
<dbReference type="GO" id="GO:0004368">
    <property type="term" value="F:glycerol-3-phosphate dehydrogenase (quinone) activity"/>
    <property type="evidence" value="ECO:0007669"/>
    <property type="project" value="UniProtKB-EC"/>
</dbReference>
<dbReference type="PANTHER" id="PTHR11985:SF15">
    <property type="entry name" value="GLYCEROL-3-PHOSPHATE DEHYDROGENASE, MITOCHONDRIAL"/>
    <property type="match status" value="1"/>
</dbReference>
<dbReference type="SUPFAM" id="SSF51905">
    <property type="entry name" value="FAD/NAD(P)-binding domain"/>
    <property type="match status" value="1"/>
</dbReference>
<evidence type="ECO:0000256" key="5">
    <source>
        <dbReference type="ARBA" id="ARBA00023002"/>
    </source>
</evidence>
<dbReference type="InterPro" id="IPR038299">
    <property type="entry name" value="DAO_C_sf"/>
</dbReference>
<evidence type="ECO:0000256" key="6">
    <source>
        <dbReference type="RuleBase" id="RU361217"/>
    </source>
</evidence>
<dbReference type="InterPro" id="IPR031656">
    <property type="entry name" value="DAO_C"/>
</dbReference>
<dbReference type="NCBIfam" id="NF008899">
    <property type="entry name" value="PRK12266.1"/>
    <property type="match status" value="1"/>
</dbReference>
<keyword evidence="3 6" id="KW-0285">Flavoprotein</keyword>
<dbReference type="PROSITE" id="PS00977">
    <property type="entry name" value="FAD_G3PDH_1"/>
    <property type="match status" value="1"/>
</dbReference>
<dbReference type="InterPro" id="IPR036188">
    <property type="entry name" value="FAD/NAD-bd_sf"/>
</dbReference>
<dbReference type="AlphaFoldDB" id="A0A554WBG3"/>